<dbReference type="PANTHER" id="PTHR31399:SF0">
    <property type="entry name" value="DNA-DIRECTED PRIMASE_POLYMERASE PROTEIN"/>
    <property type="match status" value="1"/>
</dbReference>
<evidence type="ECO:0000313" key="7">
    <source>
        <dbReference type="Proteomes" id="UP000054558"/>
    </source>
</evidence>
<evidence type="ECO:0000256" key="1">
    <source>
        <dbReference type="ARBA" id="ARBA00026139"/>
    </source>
</evidence>
<dbReference type="GO" id="GO:0003899">
    <property type="term" value="F:DNA-directed RNA polymerase activity"/>
    <property type="evidence" value="ECO:0000318"/>
    <property type="project" value="GO_Central"/>
</dbReference>
<protein>
    <recommendedName>
        <fullName evidence="1">DNA-directed primase/polymerase protein</fullName>
        <ecNumber evidence="3">2.7.7.102</ecNumber>
    </recommendedName>
</protein>
<reference evidence="6 7" key="1">
    <citation type="journal article" date="2014" name="Nat. Commun.">
        <title>Klebsormidium flaccidum genome reveals primary factors for plant terrestrial adaptation.</title>
        <authorList>
            <person name="Hori K."/>
            <person name="Maruyama F."/>
            <person name="Fujisawa T."/>
            <person name="Togashi T."/>
            <person name="Yamamoto N."/>
            <person name="Seo M."/>
            <person name="Sato S."/>
            <person name="Yamada T."/>
            <person name="Mori H."/>
            <person name="Tajima N."/>
            <person name="Moriyama T."/>
            <person name="Ikeuchi M."/>
            <person name="Watanabe M."/>
            <person name="Wada H."/>
            <person name="Kobayashi K."/>
            <person name="Saito M."/>
            <person name="Masuda T."/>
            <person name="Sasaki-Sekimoto Y."/>
            <person name="Mashiguchi K."/>
            <person name="Awai K."/>
            <person name="Shimojima M."/>
            <person name="Masuda S."/>
            <person name="Iwai M."/>
            <person name="Nobusawa T."/>
            <person name="Narise T."/>
            <person name="Kondo S."/>
            <person name="Saito H."/>
            <person name="Sato R."/>
            <person name="Murakawa M."/>
            <person name="Ihara Y."/>
            <person name="Oshima-Yamada Y."/>
            <person name="Ohtaka K."/>
            <person name="Satoh M."/>
            <person name="Sonobe K."/>
            <person name="Ishii M."/>
            <person name="Ohtani R."/>
            <person name="Kanamori-Sato M."/>
            <person name="Honoki R."/>
            <person name="Miyazaki D."/>
            <person name="Mochizuki H."/>
            <person name="Umetsu J."/>
            <person name="Higashi K."/>
            <person name="Shibata D."/>
            <person name="Kamiya Y."/>
            <person name="Sato N."/>
            <person name="Nakamura Y."/>
            <person name="Tabata S."/>
            <person name="Ida S."/>
            <person name="Kurokawa K."/>
            <person name="Ohta H."/>
        </authorList>
    </citation>
    <scope>NUCLEOTIDE SEQUENCE [LARGE SCALE GENOMIC DNA]</scope>
    <source>
        <strain evidence="6 7">NIES-2285</strain>
    </source>
</reference>
<feature type="compositionally biased region" description="Acidic residues" evidence="5">
    <location>
        <begin position="353"/>
        <end position="363"/>
    </location>
</feature>
<feature type="compositionally biased region" description="Basic and acidic residues" evidence="5">
    <location>
        <begin position="264"/>
        <end position="274"/>
    </location>
</feature>
<sequence length="420" mass="45901">MLDTVLAVIEEICEQKFGMGIDFDKVLEMDASYSAKVSRHVIVPIFHRCFKNVHEQMRYFMEEVCNLIRNRASDGDRLCKELLVNQAPGLPQTLFIDLGVYTKSRHLRCLLSRKLEGPSVPFVPTCRYFKDEDLTLQLIHSLGSNVSITSSPLPDVRRMQSSVLFAGENGNYISFRFRGTNFCFNVMREHSQNRGYRSPANSLPEHLVSEAVHVVRSLLEVPSAARTGYVPEPHAQEASPPDIEGASPELEASVTLAGLAQRPAHADNQHRSSFDDSAPASALPGSDHSPDSPQTPRTGLQPSPEVPSCHEDSDPAATELLPAWADTTPLPSSDDEDDVSKPSGNGGVGTTEILEDGQADPDPECGSQMGSYAETRMQTVGGAHGRTPQLLDRESQSDEQIVRAIEAESGVIEARDLLGI</sequence>
<gene>
    <name evidence="6" type="ORF">KFL_006950080</name>
</gene>
<evidence type="ECO:0000256" key="3">
    <source>
        <dbReference type="ARBA" id="ARBA00044768"/>
    </source>
</evidence>
<comment type="catalytic activity">
    <reaction evidence="2">
        <text>ssDNA + n NTP = ssDNA/pppN(pN)n-1 hybrid + (n-1) diphosphate.</text>
        <dbReference type="EC" id="2.7.7.102"/>
    </reaction>
</comment>
<feature type="compositionally biased region" description="Polar residues" evidence="5">
    <location>
        <begin position="291"/>
        <end position="301"/>
    </location>
</feature>
<dbReference type="InterPro" id="IPR044917">
    <property type="entry name" value="PRIMPOL"/>
</dbReference>
<dbReference type="EMBL" id="DF237644">
    <property type="protein sequence ID" value="GAQ90873.1"/>
    <property type="molecule type" value="Genomic_DNA"/>
</dbReference>
<dbReference type="GO" id="GO:0003887">
    <property type="term" value="F:DNA-directed DNA polymerase activity"/>
    <property type="evidence" value="ECO:0000318"/>
    <property type="project" value="GO_Central"/>
</dbReference>
<evidence type="ECO:0000256" key="5">
    <source>
        <dbReference type="SAM" id="MobiDB-lite"/>
    </source>
</evidence>
<dbReference type="GO" id="GO:0005634">
    <property type="term" value="C:nucleus"/>
    <property type="evidence" value="ECO:0000318"/>
    <property type="project" value="GO_Central"/>
</dbReference>
<evidence type="ECO:0000256" key="4">
    <source>
        <dbReference type="ARBA" id="ARBA00047303"/>
    </source>
</evidence>
<feature type="region of interest" description="Disordered" evidence="5">
    <location>
        <begin position="261"/>
        <end position="397"/>
    </location>
</feature>
<dbReference type="GO" id="GO:0031297">
    <property type="term" value="P:replication fork processing"/>
    <property type="evidence" value="ECO:0000318"/>
    <property type="project" value="GO_Central"/>
</dbReference>
<dbReference type="GO" id="GO:0009411">
    <property type="term" value="P:response to UV"/>
    <property type="evidence" value="ECO:0000318"/>
    <property type="project" value="GO_Central"/>
</dbReference>
<dbReference type="GO" id="GO:0042276">
    <property type="term" value="P:error-prone translesion synthesis"/>
    <property type="evidence" value="ECO:0007669"/>
    <property type="project" value="InterPro"/>
</dbReference>
<dbReference type="PANTHER" id="PTHR31399">
    <property type="entry name" value="DNA-DIRECTED PRIMASE / POLYMERASE PROTEIN"/>
    <property type="match status" value="1"/>
</dbReference>
<organism evidence="6 7">
    <name type="scientific">Klebsormidium nitens</name>
    <name type="common">Green alga</name>
    <name type="synonym">Ulothrix nitens</name>
    <dbReference type="NCBI Taxonomy" id="105231"/>
    <lineage>
        <taxon>Eukaryota</taxon>
        <taxon>Viridiplantae</taxon>
        <taxon>Streptophyta</taxon>
        <taxon>Klebsormidiophyceae</taxon>
        <taxon>Klebsormidiales</taxon>
        <taxon>Klebsormidiaceae</taxon>
        <taxon>Klebsormidium</taxon>
    </lineage>
</organism>
<proteinExistence type="predicted"/>
<evidence type="ECO:0000313" key="6">
    <source>
        <dbReference type="EMBL" id="GAQ90873.1"/>
    </source>
</evidence>
<accession>A0A1Y1IJJ0</accession>
<dbReference type="AlphaFoldDB" id="A0A1Y1IJJ0"/>
<name>A0A1Y1IJJ0_KLENI</name>
<dbReference type="GO" id="GO:0005759">
    <property type="term" value="C:mitochondrial matrix"/>
    <property type="evidence" value="ECO:0000318"/>
    <property type="project" value="GO_Central"/>
</dbReference>
<dbReference type="Proteomes" id="UP000054558">
    <property type="component" value="Unassembled WGS sequence"/>
</dbReference>
<dbReference type="EC" id="2.7.7.102" evidence="3"/>
<dbReference type="GO" id="GO:0003682">
    <property type="term" value="F:chromatin binding"/>
    <property type="evidence" value="ECO:0000318"/>
    <property type="project" value="GO_Central"/>
</dbReference>
<keyword evidence="7" id="KW-1185">Reference proteome</keyword>
<dbReference type="GO" id="GO:0006264">
    <property type="term" value="P:mitochondrial DNA replication"/>
    <property type="evidence" value="ECO:0000318"/>
    <property type="project" value="GO_Central"/>
</dbReference>
<dbReference type="OrthoDB" id="5988181at2759"/>
<comment type="catalytic activity">
    <reaction evidence="4">
        <text>DNA(n) + a 2'-deoxyribonucleoside 5'-triphosphate = DNA(n+1) + diphosphate</text>
        <dbReference type="Rhea" id="RHEA:22508"/>
        <dbReference type="Rhea" id="RHEA-COMP:17339"/>
        <dbReference type="Rhea" id="RHEA-COMP:17340"/>
        <dbReference type="ChEBI" id="CHEBI:33019"/>
        <dbReference type="ChEBI" id="CHEBI:61560"/>
        <dbReference type="ChEBI" id="CHEBI:173112"/>
        <dbReference type="EC" id="2.7.7.7"/>
    </reaction>
    <physiologicalReaction direction="left-to-right" evidence="4">
        <dbReference type="Rhea" id="RHEA:22509"/>
    </physiologicalReaction>
</comment>
<evidence type="ECO:0000256" key="2">
    <source>
        <dbReference type="ARBA" id="ARBA00044677"/>
    </source>
</evidence>
<dbReference type="STRING" id="105231.A0A1Y1IJJ0"/>
<dbReference type="GO" id="GO:0019985">
    <property type="term" value="P:translesion synthesis"/>
    <property type="evidence" value="ECO:0000318"/>
    <property type="project" value="GO_Central"/>
</dbReference>